<reference evidence="1" key="1">
    <citation type="submission" date="2021-06" db="EMBL/GenBank/DDBJ databases">
        <title>Comparative genomics, transcriptomics and evolutionary studies reveal genomic signatures of adaptation to plant cell wall in hemibiotrophic fungi.</title>
        <authorList>
            <consortium name="DOE Joint Genome Institute"/>
            <person name="Baroncelli R."/>
            <person name="Diaz J.F."/>
            <person name="Benocci T."/>
            <person name="Peng M."/>
            <person name="Battaglia E."/>
            <person name="Haridas S."/>
            <person name="Andreopoulos W."/>
            <person name="Labutti K."/>
            <person name="Pangilinan J."/>
            <person name="Floch G.L."/>
            <person name="Makela M.R."/>
            <person name="Henrissat B."/>
            <person name="Grigoriev I.V."/>
            <person name="Crouch J.A."/>
            <person name="De Vries R.P."/>
            <person name="Sukno S.A."/>
            <person name="Thon M.R."/>
        </authorList>
    </citation>
    <scope>NUCLEOTIDE SEQUENCE</scope>
    <source>
        <strain evidence="1">CBS 193.32</strain>
    </source>
</reference>
<gene>
    <name evidence="1" type="ORF">BDP55DRAFT_639457</name>
</gene>
<accession>A0AAJ0EPH7</accession>
<dbReference type="Proteomes" id="UP001224890">
    <property type="component" value="Unassembled WGS sequence"/>
</dbReference>
<organism evidence="1 2">
    <name type="scientific">Colletotrichum godetiae</name>
    <dbReference type="NCBI Taxonomy" id="1209918"/>
    <lineage>
        <taxon>Eukaryota</taxon>
        <taxon>Fungi</taxon>
        <taxon>Dikarya</taxon>
        <taxon>Ascomycota</taxon>
        <taxon>Pezizomycotina</taxon>
        <taxon>Sordariomycetes</taxon>
        <taxon>Hypocreomycetidae</taxon>
        <taxon>Glomerellales</taxon>
        <taxon>Glomerellaceae</taxon>
        <taxon>Colletotrichum</taxon>
        <taxon>Colletotrichum acutatum species complex</taxon>
    </lineage>
</organism>
<name>A0AAJ0EPH7_9PEZI</name>
<dbReference type="EMBL" id="JAHMHR010000137">
    <property type="protein sequence ID" value="KAK1656629.1"/>
    <property type="molecule type" value="Genomic_DNA"/>
</dbReference>
<comment type="caution">
    <text evidence="1">The sequence shown here is derived from an EMBL/GenBank/DDBJ whole genome shotgun (WGS) entry which is preliminary data.</text>
</comment>
<dbReference type="AlphaFoldDB" id="A0AAJ0EPH7"/>
<proteinExistence type="predicted"/>
<evidence type="ECO:0000313" key="2">
    <source>
        <dbReference type="Proteomes" id="UP001224890"/>
    </source>
</evidence>
<dbReference type="RefSeq" id="XP_060421393.1">
    <property type="nucleotide sequence ID" value="XM_060573253.1"/>
</dbReference>
<sequence>MAIDESLCALFTMGDCVRLALSVTPCALSMVRIGRNVGSQVNPDGERKRRTGVHDNARTMVTVLMRDPRILDSSLRVRGEQTDQVGCLPAPTPAMSLGGLFAMTVVDALEACCPSSMPLIGVSGEDGGELFLHGSPRQAKIVTELCNEIDLLYGVGSVAVGMAAWAAGSTVSAWRQFATLKVSGKSVRAAASDSRQLLWAMPVVPGGYTKALRRSDGMGPVGRGS</sequence>
<keyword evidence="2" id="KW-1185">Reference proteome</keyword>
<protein>
    <submittedName>
        <fullName evidence="1">Uncharacterized protein</fullName>
    </submittedName>
</protein>
<dbReference type="GeneID" id="85457779"/>
<evidence type="ECO:0000313" key="1">
    <source>
        <dbReference type="EMBL" id="KAK1656629.1"/>
    </source>
</evidence>